<evidence type="ECO:0000259" key="4">
    <source>
        <dbReference type="Pfam" id="PF17867"/>
    </source>
</evidence>
<evidence type="ECO:0000256" key="3">
    <source>
        <dbReference type="SAM" id="MobiDB-lite"/>
    </source>
</evidence>
<feature type="compositionally biased region" description="Acidic residues" evidence="3">
    <location>
        <begin position="134"/>
        <end position="148"/>
    </location>
</feature>
<comment type="caution">
    <text evidence="5">The sequence shown here is derived from an EMBL/GenBank/DDBJ whole genome shotgun (WGS) entry which is preliminary data.</text>
</comment>
<dbReference type="PANTHER" id="PTHR48103:SF2">
    <property type="entry name" value="MIDASIN"/>
    <property type="match status" value="1"/>
</dbReference>
<feature type="domain" description="Midasin AAA lid" evidence="4">
    <location>
        <begin position="817"/>
        <end position="875"/>
    </location>
</feature>
<organism evidence="5 6">
    <name type="scientific">Tanacetum coccineum</name>
    <dbReference type="NCBI Taxonomy" id="301880"/>
    <lineage>
        <taxon>Eukaryota</taxon>
        <taxon>Viridiplantae</taxon>
        <taxon>Streptophyta</taxon>
        <taxon>Embryophyta</taxon>
        <taxon>Tracheophyta</taxon>
        <taxon>Spermatophyta</taxon>
        <taxon>Magnoliopsida</taxon>
        <taxon>eudicotyledons</taxon>
        <taxon>Gunneridae</taxon>
        <taxon>Pentapetalae</taxon>
        <taxon>asterids</taxon>
        <taxon>campanulids</taxon>
        <taxon>Asterales</taxon>
        <taxon>Asteraceae</taxon>
        <taxon>Asteroideae</taxon>
        <taxon>Anthemideae</taxon>
        <taxon>Anthemidinae</taxon>
        <taxon>Tanacetum</taxon>
    </lineage>
</organism>
<feature type="compositionally biased region" description="Basic and acidic residues" evidence="3">
    <location>
        <begin position="76"/>
        <end position="92"/>
    </location>
</feature>
<proteinExistence type="predicted"/>
<gene>
    <name evidence="5" type="ORF">Tco_0908028</name>
</gene>
<feature type="compositionally biased region" description="Acidic residues" evidence="3">
    <location>
        <begin position="203"/>
        <end position="212"/>
    </location>
</feature>
<evidence type="ECO:0000313" key="5">
    <source>
        <dbReference type="EMBL" id="GJT27753.1"/>
    </source>
</evidence>
<keyword evidence="1" id="KW-0547">Nucleotide-binding</keyword>
<dbReference type="Proteomes" id="UP001151760">
    <property type="component" value="Unassembled WGS sequence"/>
</dbReference>
<reference evidence="5" key="1">
    <citation type="journal article" date="2022" name="Int. J. Mol. Sci.">
        <title>Draft Genome of Tanacetum Coccineum: Genomic Comparison of Closely Related Tanacetum-Family Plants.</title>
        <authorList>
            <person name="Yamashiro T."/>
            <person name="Shiraishi A."/>
            <person name="Nakayama K."/>
            <person name="Satake H."/>
        </authorList>
    </citation>
    <scope>NUCLEOTIDE SEQUENCE</scope>
</reference>
<protein>
    <submittedName>
        <fullName evidence="5">Retrovirus-related pol polyprotein from transposon TNT 1-94</fullName>
    </submittedName>
</protein>
<keyword evidence="6" id="KW-1185">Reference proteome</keyword>
<evidence type="ECO:0000256" key="2">
    <source>
        <dbReference type="ARBA" id="ARBA00022840"/>
    </source>
</evidence>
<sequence>MSHQEATFNWFYDVVKSSLLSTMAFQALQMLRDLYTGNSGTFFKFALKSGNKEVCRTTLRKEMLIFLASLGHSGDIRKLTDKPPTAPKEKKSGKAKQKTSDGSGADEGTGVAPGVPDAPDYDSEDDISWKSSDDDQVDEQAQDDEDADKNDVNETTQDDEDDDDHDDDEKVQDDDEHDLTTHDDDIVHEEETDSDTPSSTSASDDEDDDNEVEGTNVEGAKSDEEATYEEDQGYEAVEDTNTDLDGRDEVMTDVNITPWFSNPRKLKTLIVTLNLRLILLVTNRARLLKALKDNFSELRQTNQYAEALSSIPSTSDQYLANKCRKHVDVEVRDIQRHLYKAFSWRRYEADKILLDTYGDTVTIKRPRDGADDDQEPSAGTDRGSKRRFRRAGKEIPASPVLLKCETITKTARDLDYLVQDLRAHKKSATPICSGRGKLYANLQMSLKGPADQSLKQESMMIQAEKSTTSSWMFSTTYKTTFFLHLDGLLYDGMMMFFYKFKKGDFHRLMISIEDMLLLFVQGKCDKSQQLKHVFASMSLYECLHGRVVIQPACEDLHLGVESYQKKTQPHKADTHGPVTLCTTPPSSQSKKDNCFKTPEIHLSIDSLTSEFVVLKRWYSAPAFRSLKSSALLSLEPKSHHKISLGTLILPEHQSGFIHNEDGNPAEPTSIQAHVITWFTLIVLVLLDDVPIMRTCEYVNLIVMCLGKIHIQLENPVKKILLKLNLSDHRLFKMVVESKPTEDNGWSDLLGSSEALSRNGIEMDNSETSIRIHPFYIEKVLLERSPGVGKTSLVLALGKFSGHSVVHVDKLIEEDHLFICRSLHPSLSDCLLKNLIAFNKHLYEDTMVNHKFGQIGSPWEFNLRDIIRSCQIIEGSPREFKRLLLSEHSICSKDAFIH</sequence>
<feature type="compositionally biased region" description="Acidic residues" evidence="3">
    <location>
        <begin position="156"/>
        <end position="177"/>
    </location>
</feature>
<reference evidence="5" key="2">
    <citation type="submission" date="2022-01" db="EMBL/GenBank/DDBJ databases">
        <authorList>
            <person name="Yamashiro T."/>
            <person name="Shiraishi A."/>
            <person name="Satake H."/>
            <person name="Nakayama K."/>
        </authorList>
    </citation>
    <scope>NUCLEOTIDE SEQUENCE</scope>
</reference>
<name>A0ABQ5CN30_9ASTR</name>
<dbReference type="Pfam" id="PF17867">
    <property type="entry name" value="AAA_lid_7"/>
    <property type="match status" value="1"/>
</dbReference>
<evidence type="ECO:0000256" key="1">
    <source>
        <dbReference type="ARBA" id="ARBA00022741"/>
    </source>
</evidence>
<feature type="region of interest" description="Disordered" evidence="3">
    <location>
        <begin position="76"/>
        <end position="246"/>
    </location>
</feature>
<accession>A0ABQ5CN30</accession>
<evidence type="ECO:0000313" key="6">
    <source>
        <dbReference type="Proteomes" id="UP001151760"/>
    </source>
</evidence>
<keyword evidence="2" id="KW-0067">ATP-binding</keyword>
<dbReference type="PANTHER" id="PTHR48103">
    <property type="entry name" value="MIDASIN-RELATED"/>
    <property type="match status" value="1"/>
</dbReference>
<feature type="region of interest" description="Disordered" evidence="3">
    <location>
        <begin position="364"/>
        <end position="389"/>
    </location>
</feature>
<dbReference type="InterPro" id="IPR040848">
    <property type="entry name" value="AAA_lid_7"/>
</dbReference>
<dbReference type="EMBL" id="BQNB010014405">
    <property type="protein sequence ID" value="GJT27753.1"/>
    <property type="molecule type" value="Genomic_DNA"/>
</dbReference>
<feature type="compositionally biased region" description="Acidic residues" evidence="3">
    <location>
        <begin position="225"/>
        <end position="242"/>
    </location>
</feature>